<feature type="domain" description="HTH marR-type" evidence="4">
    <location>
        <begin position="13"/>
        <end position="145"/>
    </location>
</feature>
<dbReference type="InterPro" id="IPR036390">
    <property type="entry name" value="WH_DNA-bd_sf"/>
</dbReference>
<comment type="caution">
    <text evidence="5">The sequence shown here is derived from an EMBL/GenBank/DDBJ whole genome shotgun (WGS) entry which is preliminary data.</text>
</comment>
<keyword evidence="6" id="KW-1185">Reference proteome</keyword>
<proteinExistence type="predicted"/>
<evidence type="ECO:0000313" key="5">
    <source>
        <dbReference type="EMBL" id="GIO53438.1"/>
    </source>
</evidence>
<protein>
    <submittedName>
        <fullName evidence="5">HTH-type transcriptional regulator YcgE</fullName>
    </submittedName>
</protein>
<dbReference type="PANTHER" id="PTHR42756:SF1">
    <property type="entry name" value="TRANSCRIPTIONAL REPRESSOR OF EMRAB OPERON"/>
    <property type="match status" value="1"/>
</dbReference>
<dbReference type="InterPro" id="IPR000835">
    <property type="entry name" value="HTH_MarR-typ"/>
</dbReference>
<dbReference type="CDD" id="cd00090">
    <property type="entry name" value="HTH_ARSR"/>
    <property type="match status" value="1"/>
</dbReference>
<dbReference type="PROSITE" id="PS50995">
    <property type="entry name" value="HTH_MARR_2"/>
    <property type="match status" value="1"/>
</dbReference>
<evidence type="ECO:0000256" key="2">
    <source>
        <dbReference type="ARBA" id="ARBA00023125"/>
    </source>
</evidence>
<evidence type="ECO:0000313" key="6">
    <source>
        <dbReference type="Proteomes" id="UP000676601"/>
    </source>
</evidence>
<dbReference type="PRINTS" id="PR00598">
    <property type="entry name" value="HTHMARR"/>
</dbReference>
<accession>A0ABQ4LA27</accession>
<evidence type="ECO:0000256" key="1">
    <source>
        <dbReference type="ARBA" id="ARBA00023015"/>
    </source>
</evidence>
<name>A0ABQ4LA27_9BACL</name>
<evidence type="ECO:0000256" key="3">
    <source>
        <dbReference type="ARBA" id="ARBA00023163"/>
    </source>
</evidence>
<organism evidence="5 6">
    <name type="scientific">Paenibacillus cineris</name>
    <dbReference type="NCBI Taxonomy" id="237530"/>
    <lineage>
        <taxon>Bacteria</taxon>
        <taxon>Bacillati</taxon>
        <taxon>Bacillota</taxon>
        <taxon>Bacilli</taxon>
        <taxon>Bacillales</taxon>
        <taxon>Paenibacillaceae</taxon>
        <taxon>Paenibacillus</taxon>
    </lineage>
</organism>
<dbReference type="Proteomes" id="UP000676601">
    <property type="component" value="Unassembled WGS sequence"/>
</dbReference>
<dbReference type="InterPro" id="IPR036388">
    <property type="entry name" value="WH-like_DNA-bd_sf"/>
</dbReference>
<dbReference type="Pfam" id="PF01047">
    <property type="entry name" value="MarR"/>
    <property type="match status" value="1"/>
</dbReference>
<dbReference type="SMART" id="SM00347">
    <property type="entry name" value="HTH_MARR"/>
    <property type="match status" value="1"/>
</dbReference>
<keyword evidence="2" id="KW-0238">DNA-binding</keyword>
<dbReference type="EMBL" id="BORU01000001">
    <property type="protein sequence ID" value="GIO53438.1"/>
    <property type="molecule type" value="Genomic_DNA"/>
</dbReference>
<sequence>MSSQNAEGNASPEERLASQMRKLGTRTVLYQQHVASSLGLSNTDLKSVDILWETGPITAGELSKMTGLSTGTVTALIDRLEKAGYVRREQDPSDRRRVIIVPDYFARDEVRETFKPLHDSVVRLGSSYTAEQIELLIDFAAKVSGIMEEQIRTLGGGGRSKSAAE</sequence>
<keyword evidence="1" id="KW-0805">Transcription regulation</keyword>
<dbReference type="SUPFAM" id="SSF46785">
    <property type="entry name" value="Winged helix' DNA-binding domain"/>
    <property type="match status" value="1"/>
</dbReference>
<keyword evidence="3" id="KW-0804">Transcription</keyword>
<reference evidence="5 6" key="1">
    <citation type="submission" date="2021-03" db="EMBL/GenBank/DDBJ databases">
        <title>Antimicrobial resistance genes in bacteria isolated from Japanese honey, and their potential for conferring macrolide and lincosamide resistance in the American foulbrood pathogen Paenibacillus larvae.</title>
        <authorList>
            <person name="Okamoto M."/>
            <person name="Kumagai M."/>
            <person name="Kanamori H."/>
            <person name="Takamatsu D."/>
        </authorList>
    </citation>
    <scope>NUCLEOTIDE SEQUENCE [LARGE SCALE GENOMIC DNA]</scope>
    <source>
        <strain evidence="5 6">J21TS7</strain>
    </source>
</reference>
<dbReference type="InterPro" id="IPR011991">
    <property type="entry name" value="ArsR-like_HTH"/>
</dbReference>
<dbReference type="Gene3D" id="1.10.10.10">
    <property type="entry name" value="Winged helix-like DNA-binding domain superfamily/Winged helix DNA-binding domain"/>
    <property type="match status" value="1"/>
</dbReference>
<evidence type="ECO:0000259" key="4">
    <source>
        <dbReference type="PROSITE" id="PS50995"/>
    </source>
</evidence>
<gene>
    <name evidence="5" type="primary">ycgE_2</name>
    <name evidence="5" type="ORF">J21TS7_17560</name>
</gene>
<dbReference type="PANTHER" id="PTHR42756">
    <property type="entry name" value="TRANSCRIPTIONAL REGULATOR, MARR"/>
    <property type="match status" value="1"/>
</dbReference>